<evidence type="ECO:0000313" key="2">
    <source>
        <dbReference type="EMBL" id="OAG05844.1"/>
    </source>
</evidence>
<feature type="compositionally biased region" description="Basic and acidic residues" evidence="1">
    <location>
        <begin position="224"/>
        <end position="239"/>
    </location>
</feature>
<evidence type="ECO:0000256" key="1">
    <source>
        <dbReference type="SAM" id="MobiDB-lite"/>
    </source>
</evidence>
<dbReference type="RefSeq" id="XP_018036209.1">
    <property type="nucleotide sequence ID" value="XM_018187239.1"/>
</dbReference>
<dbReference type="InParanoid" id="A0A177CDZ3"/>
<reference evidence="2 3" key="1">
    <citation type="submission" date="2016-05" db="EMBL/GenBank/DDBJ databases">
        <title>Comparative analysis of secretome profiles of manganese(II)-oxidizing ascomycete fungi.</title>
        <authorList>
            <consortium name="DOE Joint Genome Institute"/>
            <person name="Zeiner C.A."/>
            <person name="Purvine S.O."/>
            <person name="Zink E.M."/>
            <person name="Wu S."/>
            <person name="Pasa-Tolic L."/>
            <person name="Chaput D.L."/>
            <person name="Haridas S."/>
            <person name="Grigoriev I.V."/>
            <person name="Santelli C.M."/>
            <person name="Hansel C.M."/>
        </authorList>
    </citation>
    <scope>NUCLEOTIDE SEQUENCE [LARGE SCALE GENOMIC DNA]</scope>
    <source>
        <strain evidence="2 3">AP3s5-JAC2a</strain>
    </source>
</reference>
<dbReference type="AlphaFoldDB" id="A0A177CDZ3"/>
<dbReference type="EMBL" id="KV441552">
    <property type="protein sequence ID" value="OAG05844.1"/>
    <property type="molecule type" value="Genomic_DNA"/>
</dbReference>
<evidence type="ECO:0000313" key="3">
    <source>
        <dbReference type="Proteomes" id="UP000077069"/>
    </source>
</evidence>
<feature type="compositionally biased region" description="Basic and acidic residues" evidence="1">
    <location>
        <begin position="256"/>
        <end position="270"/>
    </location>
</feature>
<dbReference type="GeneID" id="28770725"/>
<dbReference type="OrthoDB" id="10407292at2759"/>
<organism evidence="2 3">
    <name type="scientific">Paraphaeosphaeria sporulosa</name>
    <dbReference type="NCBI Taxonomy" id="1460663"/>
    <lineage>
        <taxon>Eukaryota</taxon>
        <taxon>Fungi</taxon>
        <taxon>Dikarya</taxon>
        <taxon>Ascomycota</taxon>
        <taxon>Pezizomycotina</taxon>
        <taxon>Dothideomycetes</taxon>
        <taxon>Pleosporomycetidae</taxon>
        <taxon>Pleosporales</taxon>
        <taxon>Massarineae</taxon>
        <taxon>Didymosphaeriaceae</taxon>
        <taxon>Paraphaeosphaeria</taxon>
    </lineage>
</organism>
<feature type="region of interest" description="Disordered" evidence="1">
    <location>
        <begin position="214"/>
        <end position="287"/>
    </location>
</feature>
<name>A0A177CDZ3_9PLEO</name>
<gene>
    <name evidence="2" type="ORF">CC84DRAFT_736614</name>
</gene>
<dbReference type="Proteomes" id="UP000077069">
    <property type="component" value="Unassembled WGS sequence"/>
</dbReference>
<keyword evidence="3" id="KW-1185">Reference proteome</keyword>
<protein>
    <submittedName>
        <fullName evidence="2">Uncharacterized protein</fullName>
    </submittedName>
</protein>
<accession>A0A177CDZ3</accession>
<proteinExistence type="predicted"/>
<sequence>MAPRRSPTLTNLERDEVGRFRDDREWAKDIKYEDLDAEVDRYTAFDRMYGPGFRSCLFDTQTKNIYTGDTMSSGHHAGDRTAKTRAHFREGYPHAPKHAFCQQVKRWSATIRGACGNIFTFPSGGCTTHRHVYGRGRNEIFVRLKNNEPLTNSGILYPWEVEGIERQHAEAEQPDQRAVEIQKIQDEAEAEFEANGTLVHEIFNLKRRAKIFEQPEAVPEPTPEELKKAERQKIEEKLNAKTIGVDPRKASQGGKQKKEEEAKSQKQFKKEQKKLKRAGQQEDEDAA</sequence>